<proteinExistence type="predicted"/>
<gene>
    <name evidence="1" type="ORF">K435DRAFT_856878</name>
</gene>
<dbReference type="Proteomes" id="UP000297245">
    <property type="component" value="Unassembled WGS sequence"/>
</dbReference>
<reference evidence="1 2" key="1">
    <citation type="journal article" date="2019" name="Nat. Ecol. Evol.">
        <title>Megaphylogeny resolves global patterns of mushroom evolution.</title>
        <authorList>
            <person name="Varga T."/>
            <person name="Krizsan K."/>
            <person name="Foldi C."/>
            <person name="Dima B."/>
            <person name="Sanchez-Garcia M."/>
            <person name="Sanchez-Ramirez S."/>
            <person name="Szollosi G.J."/>
            <person name="Szarkandi J.G."/>
            <person name="Papp V."/>
            <person name="Albert L."/>
            <person name="Andreopoulos W."/>
            <person name="Angelini C."/>
            <person name="Antonin V."/>
            <person name="Barry K.W."/>
            <person name="Bougher N.L."/>
            <person name="Buchanan P."/>
            <person name="Buyck B."/>
            <person name="Bense V."/>
            <person name="Catcheside P."/>
            <person name="Chovatia M."/>
            <person name="Cooper J."/>
            <person name="Damon W."/>
            <person name="Desjardin D."/>
            <person name="Finy P."/>
            <person name="Geml J."/>
            <person name="Haridas S."/>
            <person name="Hughes K."/>
            <person name="Justo A."/>
            <person name="Karasinski D."/>
            <person name="Kautmanova I."/>
            <person name="Kiss B."/>
            <person name="Kocsube S."/>
            <person name="Kotiranta H."/>
            <person name="LaButti K.M."/>
            <person name="Lechner B.E."/>
            <person name="Liimatainen K."/>
            <person name="Lipzen A."/>
            <person name="Lukacs Z."/>
            <person name="Mihaltcheva S."/>
            <person name="Morgado L.N."/>
            <person name="Niskanen T."/>
            <person name="Noordeloos M.E."/>
            <person name="Ohm R.A."/>
            <person name="Ortiz-Santana B."/>
            <person name="Ovrebo C."/>
            <person name="Racz N."/>
            <person name="Riley R."/>
            <person name="Savchenko A."/>
            <person name="Shiryaev A."/>
            <person name="Soop K."/>
            <person name="Spirin V."/>
            <person name="Szebenyi C."/>
            <person name="Tomsovsky M."/>
            <person name="Tulloss R.E."/>
            <person name="Uehling J."/>
            <person name="Grigoriev I.V."/>
            <person name="Vagvolgyi C."/>
            <person name="Papp T."/>
            <person name="Martin F.M."/>
            <person name="Miettinen O."/>
            <person name="Hibbett D.S."/>
            <person name="Nagy L.G."/>
        </authorList>
    </citation>
    <scope>NUCLEOTIDE SEQUENCE [LARGE SCALE GENOMIC DNA]</scope>
    <source>
        <strain evidence="1 2">CBS 962.96</strain>
    </source>
</reference>
<organism evidence="1 2">
    <name type="scientific">Dendrothele bispora (strain CBS 962.96)</name>
    <dbReference type="NCBI Taxonomy" id="1314807"/>
    <lineage>
        <taxon>Eukaryota</taxon>
        <taxon>Fungi</taxon>
        <taxon>Dikarya</taxon>
        <taxon>Basidiomycota</taxon>
        <taxon>Agaricomycotina</taxon>
        <taxon>Agaricomycetes</taxon>
        <taxon>Agaricomycetidae</taxon>
        <taxon>Agaricales</taxon>
        <taxon>Agaricales incertae sedis</taxon>
        <taxon>Dendrothele</taxon>
    </lineage>
</organism>
<dbReference type="OrthoDB" id="2894845at2759"/>
<sequence length="461" mass="53482">MTTITDVDPPPSLEDLPDELLHGIIVSLDLYQRVRFPFLTARRESPWFVDRPFFRCPVDSMSLVNHRLRRLSLPILFKNICFELQLDAPYSIRDVDLEREVGHLMKALKCNAHLTPLIRNFSIVYFDSLGEHPTDRRKYCKDPETLLIIDVLSRCTNLEHLELPKHIVFGDIDNQNPIIEALNRHPSDKLRLIFRSMKERSLVSGPVHPDGFRPMPLSRVVCRCWDDRRPGQEMKTWLAQGLNIEKILRRYYDDSWMAYTYPGLTCIEDWEGNQRSLQSNIDFLQRHPLLKRIKLDPAHILENAPWGVAFAYRMHPYSCKIGRPPATVFKVDEEWLYESIRVSFQGDIPHGGVEIVESMVQKMGTMLPQSSTRPRVTAGIDFLSPVGEYMTSEDLIGILTRNLSHVRNLQFGTFLCDILTRECTQNLEPVFAIDAGFKSFRERLMQAMPMLDGVELYYEGF</sequence>
<evidence type="ECO:0000313" key="1">
    <source>
        <dbReference type="EMBL" id="THU98243.1"/>
    </source>
</evidence>
<evidence type="ECO:0000313" key="2">
    <source>
        <dbReference type="Proteomes" id="UP000297245"/>
    </source>
</evidence>
<protein>
    <submittedName>
        <fullName evidence="1">Uncharacterized protein</fullName>
    </submittedName>
</protein>
<keyword evidence="2" id="KW-1185">Reference proteome</keyword>
<dbReference type="AlphaFoldDB" id="A0A4S8M8R2"/>
<dbReference type="EMBL" id="ML179140">
    <property type="protein sequence ID" value="THU98243.1"/>
    <property type="molecule type" value="Genomic_DNA"/>
</dbReference>
<name>A0A4S8M8R2_DENBC</name>
<accession>A0A4S8M8R2</accession>